<organism evidence="1 2">
    <name type="scientific">Nicoletella semolina</name>
    <dbReference type="NCBI Taxonomy" id="271160"/>
    <lineage>
        <taxon>Bacteria</taxon>
        <taxon>Pseudomonadati</taxon>
        <taxon>Pseudomonadota</taxon>
        <taxon>Gammaproteobacteria</taxon>
        <taxon>Pasteurellales</taxon>
        <taxon>Pasteurellaceae</taxon>
        <taxon>Nicoletella</taxon>
    </lineage>
</organism>
<keyword evidence="2" id="KW-1185">Reference proteome</keyword>
<accession>A0A4V2SK95</accession>
<evidence type="ECO:0000313" key="2">
    <source>
        <dbReference type="Proteomes" id="UP000295537"/>
    </source>
</evidence>
<dbReference type="AlphaFoldDB" id="A0A4V2SK95"/>
<comment type="caution">
    <text evidence="1">The sequence shown here is derived from an EMBL/GenBank/DDBJ whole genome shotgun (WGS) entry which is preliminary data.</text>
</comment>
<dbReference type="Gene3D" id="3.30.70.240">
    <property type="match status" value="1"/>
</dbReference>
<dbReference type="Proteomes" id="UP000295537">
    <property type="component" value="Unassembled WGS sequence"/>
</dbReference>
<proteinExistence type="predicted"/>
<name>A0A4V2SK95_9PAST</name>
<evidence type="ECO:0000313" key="1">
    <source>
        <dbReference type="EMBL" id="TCP18746.1"/>
    </source>
</evidence>
<sequence>MGRTLIVFDLDTHCLERNYHNPSWRNAYSDVEPILKKTRFY</sequence>
<reference evidence="1 2" key="1">
    <citation type="submission" date="2019-03" db="EMBL/GenBank/DDBJ databases">
        <title>Genomic Encyclopedia of Type Strains, Phase IV (KMG-IV): sequencing the most valuable type-strain genomes for metagenomic binning, comparative biology and taxonomic classification.</title>
        <authorList>
            <person name="Goeker M."/>
        </authorList>
    </citation>
    <scope>NUCLEOTIDE SEQUENCE [LARGE SCALE GENOMIC DNA]</scope>
    <source>
        <strain evidence="1 2">DSM 16380</strain>
    </source>
</reference>
<protein>
    <submittedName>
        <fullName evidence="1">Uncharacterized protein</fullName>
    </submittedName>
</protein>
<dbReference type="EMBL" id="SLXJ01000001">
    <property type="protein sequence ID" value="TCP18746.1"/>
    <property type="molecule type" value="Genomic_DNA"/>
</dbReference>
<gene>
    <name evidence="1" type="ORF">EV693_10110</name>
</gene>